<feature type="region of interest" description="Disordered" evidence="1">
    <location>
        <begin position="101"/>
        <end position="126"/>
    </location>
</feature>
<evidence type="ECO:0000313" key="3">
    <source>
        <dbReference type="Proteomes" id="UP001552299"/>
    </source>
</evidence>
<organism evidence="2 3">
    <name type="scientific">Dendrobium thyrsiflorum</name>
    <name type="common">Pinecone-like raceme dendrobium</name>
    <name type="synonym">Orchid</name>
    <dbReference type="NCBI Taxonomy" id="117978"/>
    <lineage>
        <taxon>Eukaryota</taxon>
        <taxon>Viridiplantae</taxon>
        <taxon>Streptophyta</taxon>
        <taxon>Embryophyta</taxon>
        <taxon>Tracheophyta</taxon>
        <taxon>Spermatophyta</taxon>
        <taxon>Magnoliopsida</taxon>
        <taxon>Liliopsida</taxon>
        <taxon>Asparagales</taxon>
        <taxon>Orchidaceae</taxon>
        <taxon>Epidendroideae</taxon>
        <taxon>Malaxideae</taxon>
        <taxon>Dendrobiinae</taxon>
        <taxon>Dendrobium</taxon>
    </lineage>
</organism>
<dbReference type="EMBL" id="JANQDX010000019">
    <property type="protein sequence ID" value="KAL0905263.1"/>
    <property type="molecule type" value="Genomic_DNA"/>
</dbReference>
<sequence>MTQMPNFVPHSHCVVNPYIRVPLQPQPSSSSPPISVSISSEGILLPRWHEEDTIADWNSIDLAWSSSVNALIQYLLYLIIHLSGASGLRQNFGPLSRASGFERSVGPSAERQALSRTSGLEQSVGP</sequence>
<dbReference type="Proteomes" id="UP001552299">
    <property type="component" value="Unassembled WGS sequence"/>
</dbReference>
<keyword evidence="3" id="KW-1185">Reference proteome</keyword>
<dbReference type="AlphaFoldDB" id="A0ABD0U0E1"/>
<evidence type="ECO:0000313" key="2">
    <source>
        <dbReference type="EMBL" id="KAL0905263.1"/>
    </source>
</evidence>
<protein>
    <submittedName>
        <fullName evidence="2">Uncharacterized protein</fullName>
    </submittedName>
</protein>
<reference evidence="2 3" key="1">
    <citation type="journal article" date="2024" name="Plant Biotechnol. J.">
        <title>Dendrobium thyrsiflorum genome and its molecular insights into genes involved in important horticultural traits.</title>
        <authorList>
            <person name="Chen B."/>
            <person name="Wang J.Y."/>
            <person name="Zheng P.J."/>
            <person name="Li K.L."/>
            <person name="Liang Y.M."/>
            <person name="Chen X.F."/>
            <person name="Zhang C."/>
            <person name="Zhao X."/>
            <person name="He X."/>
            <person name="Zhang G.Q."/>
            <person name="Liu Z.J."/>
            <person name="Xu Q."/>
        </authorList>
    </citation>
    <scope>NUCLEOTIDE SEQUENCE [LARGE SCALE GENOMIC DNA]</scope>
    <source>
        <strain evidence="2">GZMU011</strain>
    </source>
</reference>
<proteinExistence type="predicted"/>
<comment type="caution">
    <text evidence="2">The sequence shown here is derived from an EMBL/GenBank/DDBJ whole genome shotgun (WGS) entry which is preliminary data.</text>
</comment>
<name>A0ABD0U0E1_DENTH</name>
<feature type="compositionally biased region" description="Polar residues" evidence="1">
    <location>
        <begin position="114"/>
        <end position="126"/>
    </location>
</feature>
<accession>A0ABD0U0E1</accession>
<evidence type="ECO:0000256" key="1">
    <source>
        <dbReference type="SAM" id="MobiDB-lite"/>
    </source>
</evidence>
<gene>
    <name evidence="2" type="ORF">M5K25_027454</name>
</gene>